<comment type="caution">
    <text evidence="5">Lacks conserved residue(s) required for the propagation of feature annotation.</text>
</comment>
<evidence type="ECO:0000313" key="9">
    <source>
        <dbReference type="Proteomes" id="UP000005408"/>
    </source>
</evidence>
<dbReference type="PROSITE" id="PS00420">
    <property type="entry name" value="SRCR_1"/>
    <property type="match status" value="3"/>
</dbReference>
<dbReference type="EnsemblMetazoa" id="G4008.1">
    <property type="protein sequence ID" value="G4008.1:cds"/>
    <property type="gene ID" value="G4008"/>
</dbReference>
<dbReference type="FunFam" id="3.10.250.10:FF:000001">
    <property type="entry name" value="Lysyl oxidase 4 isoform X1"/>
    <property type="match status" value="3"/>
</dbReference>
<dbReference type="PANTHER" id="PTHR19331">
    <property type="entry name" value="SCAVENGER RECEPTOR DOMAIN-CONTAINING"/>
    <property type="match status" value="1"/>
</dbReference>
<feature type="disulfide bond" evidence="5">
    <location>
        <begin position="413"/>
        <end position="423"/>
    </location>
</feature>
<dbReference type="Proteomes" id="UP000005408">
    <property type="component" value="Unassembled WGS sequence"/>
</dbReference>
<protein>
    <recommendedName>
        <fullName evidence="7">SRCR domain-containing protein</fullName>
    </recommendedName>
</protein>
<feature type="disulfide bond" evidence="5">
    <location>
        <begin position="195"/>
        <end position="205"/>
    </location>
</feature>
<dbReference type="SMART" id="SM00202">
    <property type="entry name" value="SR"/>
    <property type="match status" value="5"/>
</dbReference>
<feature type="domain" description="SRCR" evidence="7">
    <location>
        <begin position="234"/>
        <end position="335"/>
    </location>
</feature>
<dbReference type="InterPro" id="IPR045860">
    <property type="entry name" value="Snake_toxin-like_sf"/>
</dbReference>
<keyword evidence="1 6" id="KW-0732">Signal</keyword>
<dbReference type="PANTHER" id="PTHR19331:SF465">
    <property type="entry name" value="EGG PEPTIDE SPERACT RECEPTOR"/>
    <property type="match status" value="1"/>
</dbReference>
<keyword evidence="9" id="KW-1185">Reference proteome</keyword>
<keyword evidence="2" id="KW-0677">Repeat</keyword>
<dbReference type="Pfam" id="PF00530">
    <property type="entry name" value="SRCR"/>
    <property type="match status" value="5"/>
</dbReference>
<dbReference type="FunFam" id="3.10.250.10:FF:000006">
    <property type="entry name" value="neurotrypsin isoform X2"/>
    <property type="match status" value="2"/>
</dbReference>
<name>A0A8W8MZK6_MAGGI</name>
<sequence>MAPAWFLLSFLIGYSQAAIDNIRLVGPAGVAGQGRVEIQKDGVWGTICDDQFDMKDAAVVCRMLGSKGNVHLATVEGVYGGGTGRIFYDELQCIGSESSLEQCTSDSFHDCTHTEDAGVVCDSDSVKFRLVGGSDANSGRIEVNLNGLWGTVCDDEFNTAGAKTVCKQLGLPFAHAYPFNFGPGSGSIWLDDVMCTGKEANILECNQTEIGNNDCDHSEDIGVVCTDTVPNLQVRLVGGGRNDEGRVEINTGTGWGTVCDDEWDSREATVVCNMLGFTGGIPRAVSNGFFGQGSGPIFLDDVSCTGNEDSITTCSFAGYGQSDCDHTEDASVICDAGHQNVSIRLVDGKVPNEGRLEVLYHGRWGTVCDDLFDTTNAKVVCRMLGLPTGNAEAVHGARFGSGSGTIWLDNVDCSGTENSIAECRHQVWGSNNCDHTEDVGVRCGSTIESPVRLAGGSTPYEGRLEIFHEGRWGTVCNNGFDATAAKIICNSIGYPSDTPSLMSASGFGTPPSTIWLDGVRCNGNETAIDVCTHNRFGLNSCTHDKDVAIMCRSHGIKCYHCDGLLDPQTCNEQVQCSAGEVCEEAAFIANGETRFSLTCQSKLVCDALQGNVIGRRSIAKRQGQTVQVKCCDTPLCNRNLIDKSSIHGGHGSHGHSTTGCQDDPKMDCNALDGINICANVQAAKIYCPLHCGLCTSP</sequence>
<feature type="signal peptide" evidence="6">
    <location>
        <begin position="1"/>
        <end position="17"/>
    </location>
</feature>
<proteinExistence type="predicted"/>
<evidence type="ECO:0000256" key="3">
    <source>
        <dbReference type="ARBA" id="ARBA00023157"/>
    </source>
</evidence>
<evidence type="ECO:0000256" key="1">
    <source>
        <dbReference type="ARBA" id="ARBA00022729"/>
    </source>
</evidence>
<dbReference type="PRINTS" id="PR00258">
    <property type="entry name" value="SPERACTRCPTR"/>
</dbReference>
<evidence type="ECO:0000256" key="5">
    <source>
        <dbReference type="PROSITE-ProRule" id="PRU00196"/>
    </source>
</evidence>
<feature type="domain" description="SRCR" evidence="7">
    <location>
        <begin position="22"/>
        <end position="122"/>
    </location>
</feature>
<dbReference type="SUPFAM" id="SSF56487">
    <property type="entry name" value="SRCR-like"/>
    <property type="match status" value="5"/>
</dbReference>
<dbReference type="PROSITE" id="PS50287">
    <property type="entry name" value="SRCR_2"/>
    <property type="match status" value="5"/>
</dbReference>
<feature type="disulfide bond" evidence="5">
    <location>
        <begin position="93"/>
        <end position="103"/>
    </location>
</feature>
<dbReference type="InterPro" id="IPR036772">
    <property type="entry name" value="SRCR-like_dom_sf"/>
</dbReference>
<dbReference type="Gene3D" id="2.10.60.10">
    <property type="entry name" value="CD59"/>
    <property type="match status" value="1"/>
</dbReference>
<reference evidence="8" key="1">
    <citation type="submission" date="2022-08" db="UniProtKB">
        <authorList>
            <consortium name="EnsemblMetazoa"/>
        </authorList>
    </citation>
    <scope>IDENTIFICATION</scope>
    <source>
        <strain evidence="8">05x7-T-G4-1.051#20</strain>
    </source>
</reference>
<evidence type="ECO:0000256" key="2">
    <source>
        <dbReference type="ARBA" id="ARBA00022737"/>
    </source>
</evidence>
<dbReference type="InterPro" id="IPR001190">
    <property type="entry name" value="SRCR"/>
</dbReference>
<dbReference type="SUPFAM" id="SSF57302">
    <property type="entry name" value="Snake toxin-like"/>
    <property type="match status" value="1"/>
</dbReference>
<accession>A0A8W8MZK6</accession>
<dbReference type="Gene3D" id="3.10.250.10">
    <property type="entry name" value="SRCR-like domain"/>
    <property type="match status" value="5"/>
</dbReference>
<dbReference type="AlphaFoldDB" id="A0A8W8MZK6"/>
<evidence type="ECO:0000313" key="8">
    <source>
        <dbReference type="EnsemblMetazoa" id="G4008.1:cds"/>
    </source>
</evidence>
<feature type="disulfide bond" evidence="5">
    <location>
        <begin position="304"/>
        <end position="314"/>
    </location>
</feature>
<evidence type="ECO:0000256" key="4">
    <source>
        <dbReference type="ARBA" id="ARBA00023180"/>
    </source>
</evidence>
<feature type="domain" description="SRCR" evidence="7">
    <location>
        <begin position="343"/>
        <end position="444"/>
    </location>
</feature>
<feature type="chain" id="PRO_5036481416" description="SRCR domain-containing protein" evidence="6">
    <location>
        <begin position="18"/>
        <end position="697"/>
    </location>
</feature>
<feature type="domain" description="SRCR" evidence="7">
    <location>
        <begin position="451"/>
        <end position="552"/>
    </location>
</feature>
<feature type="domain" description="SRCR" evidence="7">
    <location>
        <begin position="128"/>
        <end position="226"/>
    </location>
</feature>
<organism evidence="8 9">
    <name type="scientific">Magallana gigas</name>
    <name type="common">Pacific oyster</name>
    <name type="synonym">Crassostrea gigas</name>
    <dbReference type="NCBI Taxonomy" id="29159"/>
    <lineage>
        <taxon>Eukaryota</taxon>
        <taxon>Metazoa</taxon>
        <taxon>Spiralia</taxon>
        <taxon>Lophotrochozoa</taxon>
        <taxon>Mollusca</taxon>
        <taxon>Bivalvia</taxon>
        <taxon>Autobranchia</taxon>
        <taxon>Pteriomorphia</taxon>
        <taxon>Ostreida</taxon>
        <taxon>Ostreoidea</taxon>
        <taxon>Ostreidae</taxon>
        <taxon>Magallana</taxon>
    </lineage>
</organism>
<evidence type="ECO:0000259" key="7">
    <source>
        <dbReference type="PROSITE" id="PS50287"/>
    </source>
</evidence>
<evidence type="ECO:0000256" key="6">
    <source>
        <dbReference type="SAM" id="SignalP"/>
    </source>
</evidence>
<keyword evidence="3 5" id="KW-1015">Disulfide bond</keyword>
<dbReference type="GO" id="GO:0016020">
    <property type="term" value="C:membrane"/>
    <property type="evidence" value="ECO:0007669"/>
    <property type="project" value="InterPro"/>
</dbReference>
<feature type="disulfide bond" evidence="5">
    <location>
        <begin position="521"/>
        <end position="531"/>
    </location>
</feature>
<keyword evidence="4" id="KW-0325">Glycoprotein</keyword>